<feature type="chain" id="PRO_5001729208" description="FU domain containing protein" evidence="3">
    <location>
        <begin position="18"/>
        <end position="2372"/>
    </location>
</feature>
<feature type="transmembrane region" description="Helical" evidence="2">
    <location>
        <begin position="1430"/>
        <end position="1451"/>
    </location>
</feature>
<dbReference type="PANTHER" id="PTHR15332:SF175">
    <property type="entry name" value="PROPROTEIN CONVERTASE SUBTILISIN_KEXIN TYPE 5-LIKE"/>
    <property type="match status" value="1"/>
</dbReference>
<dbReference type="OMA" id="WNINSDY"/>
<dbReference type="EMBL" id="CCKQ01004617">
    <property type="protein sequence ID" value="CDW75779.1"/>
    <property type="molecule type" value="Genomic_DNA"/>
</dbReference>
<evidence type="ECO:0000256" key="3">
    <source>
        <dbReference type="SAM" id="SignalP"/>
    </source>
</evidence>
<evidence type="ECO:0000313" key="4">
    <source>
        <dbReference type="EMBL" id="CDW75779.1"/>
    </source>
</evidence>
<dbReference type="CDD" id="cd00064">
    <property type="entry name" value="FU"/>
    <property type="match status" value="5"/>
</dbReference>
<evidence type="ECO:0000256" key="1">
    <source>
        <dbReference type="SAM" id="MobiDB-lite"/>
    </source>
</evidence>
<proteinExistence type="predicted"/>
<dbReference type="Gene3D" id="2.10.220.10">
    <property type="entry name" value="Hormone Receptor, Insulin-like Growth Factor Receptor 1, Chain A, domain 2"/>
    <property type="match status" value="3"/>
</dbReference>
<sequence>MILMIFQLGQFATAITADPSLVGETLANLYVQTTIKTQLSANDKIRITLPQQNEVSITQGSLSCSISGDVQQGNLACSASGLVILITLKASISAFQTFQVNILGSFKTPTSTAETSTFTFETLNSGGTTVIDSLSSGITLGVQPDSFTSASMTQVDSFVVGAATSVTVRVEIQNQLLAGSQLKLVFPKWNPAASTTQLLPMISNPSSVKCTSISNVNSNAACVFDTSSDTLTLTNGFPTGQVSGTVIQFQISSVRNALSYAGVTIQIRSLNQAGTGVIEQGTIKFTPTSSATIPAAQATTSADITTVQELSNFRLEFQSPVPLNAGTIVSVVFPVQFSFEQRLTEVQGFGLFGSIKSLTFSSDNLSVKITSGIDSYKAAAVPGVLIFKQIRNPFEVKASDSFSIFLTDANGFQIAQVSAGITFTPTAGTVDQVSLVPTVNSVNSQSDLILAFQPKHALISSSQIQVQLPTNLQVNCDGFKKSSAFSTSITCTESSNNMFIFNGPFASSSYSYSSSQILQITFVNIVNPLSQQPIKGISITTYSQVIGNGGSSNFVVDTFTDTTTNLYGLIPSMFMSQSISASTTQTFTDAVLTLNIKLDNGIPLNGKIVLVVPSEVTLNTISCAAITNMDSAISCSKNGQNITVINGFKTNGAAEQATISFSVSGIRTPPSTQTTSTFKIYSMDSNSYLIDQVLSLVTITMTQGKFLDKITTSTSSNIVSSQATMSVSVKPPSPVQNGDKIYITIPAEITPPTKQTVSCQGADALKTTLTCEMLGNIVVVTAALATSPSTANSAIITVRIFPCNNPKSTKKSSEFALVIRDKMGYSIVESVSGNGGTIQVGQPSTITQANFTALDFRQLAYTAITIRMKTNNFIPAGGYLEVSFDRMYFQVNRDTSFKCTSNLVKNELVTCVFNKEGQFLVQDLFPADYVGGSFVDFTINNVNIDVTTKMTTPSWTVISYTNDGYQIDKISDGLSLVFPCNSPCQTCQTNSPTYCLSCNALSGKTILYNNKCWDTCPNSQYYDSFQFKCMPCDIKCKSCNPLNPSECLTCNPLSAEYPFLSGNTCQNTCSFGFYGNSRTGTCDKCTSPCASCSGTPNNCTSCEQSSSSKFLNGTQCLAACPPGTFVTEGNVCLKCDSTCLTCQGSANFCTSCASNKLLSLLENSCVDTCPFGKTIYNAAKKECELCDPKCQTCETKKSFCTSCQTELNLRQKLGECVGECSTDKKQVGFNGICVTCDLTCLTCVNNPSSCLSCSSGLYLYNFQCVKTCPQGYEPNEFSQCVINGLRCPFGQEVNPLGTSCILKAQICENGFKLNIAKDKCIPAHGYFAPFPLCFSCLFLSMIVILSWIKYRNTLVISNIIAIVSLVETIGILMLIILSYQIGVYSTFGLALVALLFLYGSNLFFAVVFMKQIHQDSAFKYWGITYKITNNVVVILGSVINFKVYRVIYARFFGRDNFNASFEDPEHFFKPFTFISVFSVVTTMLPILVACIIGLVFVEFGYQVQMTCIEMFIIEVALLAMMIYEKIKLKKYALKQNQYLRVGPKFLDNSQVNVMSSLMDDQSQLYSLKPQSLHSTTTMQNTSMDGSKNKTLKTEENILTMTSNYIKTELYKNKITPEFQEYYERRRHLEKLISQIYSKDATISKGDTLELITKLHEEEILRLQHRVCKSSRDLREADDDFVDNGAGDPELQNFISAPVSPREKEMLNNPFFMGRLVEFKRAMRQRDQYDNCYAEGKPAHYFPLRDTKLVSVKVQTNLLELLAIDDMTRVRSQNYKKNDASDEEYIEENLNPDYVTGLIDDVLDQFQEHQFTKQRRRLPRNRLAQIPYFDLTEIMGEFEVDPEGFSLIIKGKDGKLNDREGRRVNKKGYLIDIEGNIISNKDAIIFRADEIDTDDEIPAPFYFEKKSENKYKIEDINIYNQKTKKKNLMDQEDEIEKEYRKLREKNTSNHSSVESLMGENPRKYNKQNKRVMPGDEDGFLSKIVQPMQAKTKTELLRQGTDQAKTTVQNLQSSQRTNRKQTINNQTVSSDGAGGFRTNENSPSRMQIINTSSKNEMKTQKSLNQQVSIGGYETSVQDDQSARDLFFSALAFQNGINQVGSRAQGGGRNNHSTMISGVGQSLSTYNNNRAKPNQSIYSNNEVNLSANKERYNKIQMLKESLGNSHEDQQLLKQLQKFEQSINDKDLLFENKKPTLAKKNLSRVYGKVQDRLYDPSYINQSSSIAFPNQKTRNQSQMNLEDDYARQMKRPQVYDTRLKDLENIYIKAVHNDRKTASSLNKKRYQGKIQSQSAWDINVGFNANTINTTNPGTTKPNRLGLNSFQDNGLESSDQDEMKILKQIDQMQAIIDKGQKANAKFVKPPAPINKKLFDGGWI</sequence>
<feature type="transmembrane region" description="Helical" evidence="2">
    <location>
        <begin position="1387"/>
        <end position="1409"/>
    </location>
</feature>
<reference evidence="4 5" key="1">
    <citation type="submission" date="2014-06" db="EMBL/GenBank/DDBJ databases">
        <authorList>
            <person name="Swart Estienne"/>
        </authorList>
    </citation>
    <scope>NUCLEOTIDE SEQUENCE [LARGE SCALE GENOMIC DNA]</scope>
    <source>
        <strain evidence="4 5">130c</strain>
    </source>
</reference>
<dbReference type="InterPro" id="IPR006212">
    <property type="entry name" value="Furin_repeat"/>
</dbReference>
<dbReference type="PANTHER" id="PTHR15332">
    <property type="entry name" value="PROPROTEIN CONVERTASE SUBTILISIN_KEXIN TYPE 5-LIKE"/>
    <property type="match status" value="1"/>
</dbReference>
<keyword evidence="3" id="KW-0732">Signal</keyword>
<keyword evidence="5" id="KW-1185">Reference proteome</keyword>
<gene>
    <name evidence="4" type="primary">Contig502.g557</name>
    <name evidence="4" type="ORF">STYLEM_4774</name>
</gene>
<feature type="region of interest" description="Disordered" evidence="1">
    <location>
        <begin position="1995"/>
        <end position="2043"/>
    </location>
</feature>
<evidence type="ECO:0000256" key="2">
    <source>
        <dbReference type="SAM" id="Phobius"/>
    </source>
</evidence>
<dbReference type="InParanoid" id="A0A078A4T3"/>
<feature type="transmembrane region" description="Helical" evidence="2">
    <location>
        <begin position="1503"/>
        <end position="1523"/>
    </location>
</feature>
<dbReference type="SMART" id="SM00261">
    <property type="entry name" value="FU"/>
    <property type="match status" value="6"/>
</dbReference>
<dbReference type="InterPro" id="IPR009030">
    <property type="entry name" value="Growth_fac_rcpt_cys_sf"/>
</dbReference>
<evidence type="ECO:0008006" key="6">
    <source>
        <dbReference type="Google" id="ProtNLM"/>
    </source>
</evidence>
<keyword evidence="2" id="KW-0812">Transmembrane</keyword>
<dbReference type="Proteomes" id="UP000039865">
    <property type="component" value="Unassembled WGS sequence"/>
</dbReference>
<feature type="transmembrane region" description="Helical" evidence="2">
    <location>
        <begin position="1355"/>
        <end position="1381"/>
    </location>
</feature>
<dbReference type="SUPFAM" id="SSF57184">
    <property type="entry name" value="Growth factor receptor domain"/>
    <property type="match status" value="3"/>
</dbReference>
<feature type="transmembrane region" description="Helical" evidence="2">
    <location>
        <begin position="1326"/>
        <end position="1348"/>
    </location>
</feature>
<feature type="compositionally biased region" description="Polar residues" evidence="1">
    <location>
        <begin position="1998"/>
        <end position="2028"/>
    </location>
</feature>
<protein>
    <recommendedName>
        <fullName evidence="6">FU domain containing protein</fullName>
    </recommendedName>
</protein>
<feature type="signal peptide" evidence="3">
    <location>
        <begin position="1"/>
        <end position="17"/>
    </location>
</feature>
<keyword evidence="2" id="KW-1133">Transmembrane helix</keyword>
<name>A0A078A4T3_STYLE</name>
<accession>A0A078A4T3</accession>
<organism evidence="4 5">
    <name type="scientific">Stylonychia lemnae</name>
    <name type="common">Ciliate</name>
    <dbReference type="NCBI Taxonomy" id="5949"/>
    <lineage>
        <taxon>Eukaryota</taxon>
        <taxon>Sar</taxon>
        <taxon>Alveolata</taxon>
        <taxon>Ciliophora</taxon>
        <taxon>Intramacronucleata</taxon>
        <taxon>Spirotrichea</taxon>
        <taxon>Stichotrichia</taxon>
        <taxon>Sporadotrichida</taxon>
        <taxon>Oxytrichidae</taxon>
        <taxon>Stylonychinae</taxon>
        <taxon>Stylonychia</taxon>
    </lineage>
</organism>
<feature type="transmembrane region" description="Helical" evidence="2">
    <location>
        <begin position="1471"/>
        <end position="1496"/>
    </location>
</feature>
<keyword evidence="2" id="KW-0472">Membrane</keyword>
<dbReference type="OrthoDB" id="294903at2759"/>
<evidence type="ECO:0000313" key="5">
    <source>
        <dbReference type="Proteomes" id="UP000039865"/>
    </source>
</evidence>